<feature type="transmembrane region" description="Helical" evidence="5">
    <location>
        <begin position="372"/>
        <end position="399"/>
    </location>
</feature>
<accession>A0A9X1YP81</accession>
<feature type="transmembrane region" description="Helical" evidence="5">
    <location>
        <begin position="317"/>
        <end position="335"/>
    </location>
</feature>
<dbReference type="InterPro" id="IPR001902">
    <property type="entry name" value="SLC26A/SulP_fam"/>
</dbReference>
<evidence type="ECO:0000256" key="2">
    <source>
        <dbReference type="ARBA" id="ARBA00022692"/>
    </source>
</evidence>
<dbReference type="CDD" id="cd07042">
    <property type="entry name" value="STAS_SulP_like_sulfate_transporter"/>
    <property type="match status" value="1"/>
</dbReference>
<gene>
    <name evidence="7" type="ORF">LPC04_25880</name>
</gene>
<protein>
    <submittedName>
        <fullName evidence="7">STAS domain-containing protein</fullName>
    </submittedName>
</protein>
<evidence type="ECO:0000256" key="5">
    <source>
        <dbReference type="SAM" id="Phobius"/>
    </source>
</evidence>
<dbReference type="GO" id="GO:0016020">
    <property type="term" value="C:membrane"/>
    <property type="evidence" value="ECO:0007669"/>
    <property type="project" value="UniProtKB-SubCell"/>
</dbReference>
<name>A0A9X1YP81_9BURK</name>
<dbReference type="Gene3D" id="3.30.750.24">
    <property type="entry name" value="STAS domain"/>
    <property type="match status" value="1"/>
</dbReference>
<proteinExistence type="predicted"/>
<feature type="transmembrane region" description="Helical" evidence="5">
    <location>
        <begin position="341"/>
        <end position="360"/>
    </location>
</feature>
<keyword evidence="4 5" id="KW-0472">Membrane</keyword>
<evidence type="ECO:0000256" key="3">
    <source>
        <dbReference type="ARBA" id="ARBA00022989"/>
    </source>
</evidence>
<evidence type="ECO:0000313" key="7">
    <source>
        <dbReference type="EMBL" id="MCK9689160.1"/>
    </source>
</evidence>
<comment type="subcellular location">
    <subcellularLocation>
        <location evidence="1">Membrane</location>
        <topology evidence="1">Multi-pass membrane protein</topology>
    </subcellularLocation>
</comment>
<dbReference type="PROSITE" id="PS50801">
    <property type="entry name" value="STAS"/>
    <property type="match status" value="1"/>
</dbReference>
<feature type="transmembrane region" description="Helical" evidence="5">
    <location>
        <begin position="194"/>
        <end position="219"/>
    </location>
</feature>
<keyword evidence="3 5" id="KW-1133">Transmembrane helix</keyword>
<evidence type="ECO:0000259" key="6">
    <source>
        <dbReference type="PROSITE" id="PS50801"/>
    </source>
</evidence>
<dbReference type="InterPro" id="IPR036513">
    <property type="entry name" value="STAS_dom_sf"/>
</dbReference>
<feature type="transmembrane region" description="Helical" evidence="5">
    <location>
        <begin position="64"/>
        <end position="83"/>
    </location>
</feature>
<dbReference type="Pfam" id="PF00916">
    <property type="entry name" value="Sulfate_transp"/>
    <property type="match status" value="1"/>
</dbReference>
<feature type="transmembrane region" description="Helical" evidence="5">
    <location>
        <begin position="123"/>
        <end position="141"/>
    </location>
</feature>
<evidence type="ECO:0000256" key="1">
    <source>
        <dbReference type="ARBA" id="ARBA00004141"/>
    </source>
</evidence>
<dbReference type="Proteomes" id="UP001139353">
    <property type="component" value="Unassembled WGS sequence"/>
</dbReference>
<dbReference type="RefSeq" id="WP_275685207.1">
    <property type="nucleotide sequence ID" value="NZ_JAJLJH010000012.1"/>
</dbReference>
<feature type="transmembrane region" description="Helical" evidence="5">
    <location>
        <begin position="12"/>
        <end position="32"/>
    </location>
</feature>
<dbReference type="InterPro" id="IPR002645">
    <property type="entry name" value="STAS_dom"/>
</dbReference>
<reference evidence="7" key="1">
    <citation type="submission" date="2021-11" db="EMBL/GenBank/DDBJ databases">
        <title>BS-T2-15 a new species belonging to the Comamonadaceae family isolated from the soil of a French oak forest.</title>
        <authorList>
            <person name="Mieszkin S."/>
            <person name="Alain K."/>
        </authorList>
    </citation>
    <scope>NUCLEOTIDE SEQUENCE</scope>
    <source>
        <strain evidence="7">BS-T2-15</strain>
    </source>
</reference>
<sequence length="538" mass="54991">MTAADDTRRGVAADLVAGVSMAGLLLPEAVAYSGIAGLPPQAGVLALFAGLLVYGFIGRSRFAIVSATSSSAAVLGAATLSLAGHDAALRAALAAGLVLATGLAFLAAGAARLGSICSFISKPVLRGFSFGLALVIILKQLPNLTSTHPDAGTAPAFAWQLLAALPQWNWSAMALGLASLVALKLLARLPKLPGALLVIAAGIGAAQALGLGARGVAVVGRIDLALSAPSLPALSQGQWISLAELSLALVLLVFAESYGAIRTMAFKHGDAVDPNRDLFAFGVSNLLSGLIHGLPVGAGFSATAANEAAGATSRKSAWIAGLVVLALVLACLPWIELTPQPVLAAVVIHAVSHTLSLSAFRPYFAWRRDRFVVVAAAVAVVALGVLNGLLAGIAISLAMTLRGLSEPRISQLGRKGGGHDYLNLAHDGVVAVPGVLILRPEAPLFFANVERMLAEMRHRIAENAPRAFVLSLEETPDLDGTTIEALAAFTAEQGAAGRITVLARLKDPVLELLQRAMAGQASTRLEAGSVDDAVSSLV</sequence>
<feature type="transmembrane region" description="Helical" evidence="5">
    <location>
        <begin position="239"/>
        <end position="261"/>
    </location>
</feature>
<comment type="caution">
    <text evidence="7">The sequence shown here is derived from an EMBL/GenBank/DDBJ whole genome shotgun (WGS) entry which is preliminary data.</text>
</comment>
<dbReference type="PANTHER" id="PTHR11814">
    <property type="entry name" value="SULFATE TRANSPORTER"/>
    <property type="match status" value="1"/>
</dbReference>
<dbReference type="SUPFAM" id="SSF52091">
    <property type="entry name" value="SpoIIaa-like"/>
    <property type="match status" value="1"/>
</dbReference>
<feature type="transmembrane region" description="Helical" evidence="5">
    <location>
        <begin position="168"/>
        <end position="187"/>
    </location>
</feature>
<dbReference type="EMBL" id="JAJLJH010000012">
    <property type="protein sequence ID" value="MCK9689160.1"/>
    <property type="molecule type" value="Genomic_DNA"/>
</dbReference>
<evidence type="ECO:0000313" key="8">
    <source>
        <dbReference type="Proteomes" id="UP001139353"/>
    </source>
</evidence>
<dbReference type="Pfam" id="PF01740">
    <property type="entry name" value="STAS"/>
    <property type="match status" value="1"/>
</dbReference>
<dbReference type="AlphaFoldDB" id="A0A9X1YP81"/>
<feature type="transmembrane region" description="Helical" evidence="5">
    <location>
        <begin position="89"/>
        <end position="111"/>
    </location>
</feature>
<dbReference type="InterPro" id="IPR011547">
    <property type="entry name" value="SLC26A/SulP_dom"/>
</dbReference>
<organism evidence="7 8">
    <name type="scientific">Scleromatobacter humisilvae</name>
    <dbReference type="NCBI Taxonomy" id="2897159"/>
    <lineage>
        <taxon>Bacteria</taxon>
        <taxon>Pseudomonadati</taxon>
        <taxon>Pseudomonadota</taxon>
        <taxon>Betaproteobacteria</taxon>
        <taxon>Burkholderiales</taxon>
        <taxon>Sphaerotilaceae</taxon>
        <taxon>Scleromatobacter</taxon>
    </lineage>
</organism>
<feature type="transmembrane region" description="Helical" evidence="5">
    <location>
        <begin position="38"/>
        <end position="57"/>
    </location>
</feature>
<feature type="domain" description="STAS" evidence="6">
    <location>
        <begin position="425"/>
        <end position="537"/>
    </location>
</feature>
<dbReference type="GO" id="GO:0055085">
    <property type="term" value="P:transmembrane transport"/>
    <property type="evidence" value="ECO:0007669"/>
    <property type="project" value="InterPro"/>
</dbReference>
<keyword evidence="8" id="KW-1185">Reference proteome</keyword>
<evidence type="ECO:0000256" key="4">
    <source>
        <dbReference type="ARBA" id="ARBA00023136"/>
    </source>
</evidence>
<keyword evidence="2 5" id="KW-0812">Transmembrane</keyword>